<evidence type="ECO:0000313" key="4">
    <source>
        <dbReference type="Proteomes" id="UP000476176"/>
    </source>
</evidence>
<sequence length="116" mass="12919">MCFPWVTSSATCWSRACRSPARALSVDGFKADLEASEATITLFISDSATNNTPRMRTRTAPLTATYPNSVYVDGKKSGHDMVCFCFIKRFSAPLTKDHTLNHQLQVMTSISRSHRL</sequence>
<dbReference type="EMBL" id="QXGC01003180">
    <property type="protein sequence ID" value="KAE9177882.1"/>
    <property type="molecule type" value="Genomic_DNA"/>
</dbReference>
<evidence type="ECO:0000313" key="5">
    <source>
        <dbReference type="Proteomes" id="UP000486351"/>
    </source>
</evidence>
<gene>
    <name evidence="2" type="ORF">PF004_g25650</name>
    <name evidence="3" type="ORF">PF008_g29064</name>
    <name evidence="1" type="ORF">PF010_g26200</name>
</gene>
<accession>A0A6G0QA09</accession>
<dbReference type="Proteomes" id="UP000476176">
    <property type="component" value="Unassembled WGS sequence"/>
</dbReference>
<evidence type="ECO:0000313" key="2">
    <source>
        <dbReference type="EMBL" id="KAE9177882.1"/>
    </source>
</evidence>
<dbReference type="Proteomes" id="UP000486351">
    <property type="component" value="Unassembled WGS sequence"/>
</dbReference>
<evidence type="ECO:0000313" key="3">
    <source>
        <dbReference type="EMBL" id="KAE9276604.1"/>
    </source>
</evidence>
<dbReference type="AlphaFoldDB" id="A0A6G0QA09"/>
<reference evidence="4 5" key="1">
    <citation type="submission" date="2018-09" db="EMBL/GenBank/DDBJ databases">
        <title>Genomic investigation of the strawberry pathogen Phytophthora fragariae indicates pathogenicity is determined by transcriptional variation in three key races.</title>
        <authorList>
            <person name="Adams T.M."/>
            <person name="Armitage A.D."/>
            <person name="Sobczyk M.K."/>
            <person name="Bates H.J."/>
            <person name="Dunwell J.M."/>
            <person name="Nellist C.F."/>
            <person name="Harrison R.J."/>
        </authorList>
    </citation>
    <scope>NUCLEOTIDE SEQUENCE [LARGE SCALE GENOMIC DNA]</scope>
    <source>
        <strain evidence="2 4">BC-23</strain>
        <strain evidence="3 5">NOV-77</strain>
        <strain evidence="1 6">ONT-3</strain>
    </source>
</reference>
<comment type="caution">
    <text evidence="3">The sequence shown here is derived from an EMBL/GenBank/DDBJ whole genome shotgun (WGS) entry which is preliminary data.</text>
</comment>
<dbReference type="Proteomes" id="UP000488956">
    <property type="component" value="Unassembled WGS sequence"/>
</dbReference>
<protein>
    <submittedName>
        <fullName evidence="3">Uncharacterized protein</fullName>
    </submittedName>
</protein>
<evidence type="ECO:0000313" key="1">
    <source>
        <dbReference type="EMBL" id="KAE9070599.1"/>
    </source>
</evidence>
<name>A0A6G0QA09_9STRA</name>
<dbReference type="EMBL" id="QXFY01004575">
    <property type="protein sequence ID" value="KAE9276604.1"/>
    <property type="molecule type" value="Genomic_DNA"/>
</dbReference>
<proteinExistence type="predicted"/>
<dbReference type="EMBL" id="QXFX01003189">
    <property type="protein sequence ID" value="KAE9070599.1"/>
    <property type="molecule type" value="Genomic_DNA"/>
</dbReference>
<evidence type="ECO:0000313" key="6">
    <source>
        <dbReference type="Proteomes" id="UP000488956"/>
    </source>
</evidence>
<organism evidence="3 5">
    <name type="scientific">Phytophthora fragariae</name>
    <dbReference type="NCBI Taxonomy" id="53985"/>
    <lineage>
        <taxon>Eukaryota</taxon>
        <taxon>Sar</taxon>
        <taxon>Stramenopiles</taxon>
        <taxon>Oomycota</taxon>
        <taxon>Peronosporomycetes</taxon>
        <taxon>Peronosporales</taxon>
        <taxon>Peronosporaceae</taxon>
        <taxon>Phytophthora</taxon>
    </lineage>
</organism>